<name>A0A376VP95_ECOLX</name>
<keyword evidence="2" id="KW-0378">Hydrolase</keyword>
<dbReference type="InterPro" id="IPR039421">
    <property type="entry name" value="Type_1_exporter"/>
</dbReference>
<dbReference type="Gene3D" id="3.40.50.300">
    <property type="entry name" value="P-loop containing nucleotide triphosphate hydrolases"/>
    <property type="match status" value="1"/>
</dbReference>
<protein>
    <submittedName>
        <fullName evidence="2">Multidrug ABC transporter ATP-binding protein</fullName>
        <ecNumber evidence="2">3.6.3.44</ecNumber>
    </submittedName>
</protein>
<dbReference type="EC" id="3.6.3.44" evidence="2"/>
<dbReference type="Pfam" id="PF00005">
    <property type="entry name" value="ABC_tran"/>
    <property type="match status" value="1"/>
</dbReference>
<reference evidence="2 3" key="1">
    <citation type="submission" date="2018-06" db="EMBL/GenBank/DDBJ databases">
        <authorList>
            <consortium name="Pathogen Informatics"/>
            <person name="Doyle S."/>
        </authorList>
    </citation>
    <scope>NUCLEOTIDE SEQUENCE [LARGE SCALE GENOMIC DNA]</scope>
    <source>
        <strain evidence="2 3">NCTC9077</strain>
    </source>
</reference>
<dbReference type="InterPro" id="IPR027417">
    <property type="entry name" value="P-loop_NTPase"/>
</dbReference>
<dbReference type="EMBL" id="UGCU01000001">
    <property type="protein sequence ID" value="STJ12939.1"/>
    <property type="molecule type" value="Genomic_DNA"/>
</dbReference>
<accession>A0A376VP95</accession>
<sequence length="138" mass="15044">MQLAELARSMSDGIYTPLGEQGNNLSVGQKQLLALARVLVETPQILILDEATASIDSGTEQAIQHALAAVREHTTLVVIAHRLSTIVDADTILVLHRGQAVEQGITSNCWRPRDATGRCINCNLRAKSWQPACVKRNH</sequence>
<keyword evidence="2" id="KW-0067">ATP-binding</keyword>
<dbReference type="PANTHER" id="PTHR43394:SF1">
    <property type="entry name" value="ATP-BINDING CASSETTE SUB-FAMILY B MEMBER 10, MITOCHONDRIAL"/>
    <property type="match status" value="1"/>
</dbReference>
<organism evidence="2 3">
    <name type="scientific">Escherichia coli</name>
    <dbReference type="NCBI Taxonomy" id="562"/>
    <lineage>
        <taxon>Bacteria</taxon>
        <taxon>Pseudomonadati</taxon>
        <taxon>Pseudomonadota</taxon>
        <taxon>Gammaproteobacteria</taxon>
        <taxon>Enterobacterales</taxon>
        <taxon>Enterobacteriaceae</taxon>
        <taxon>Escherichia</taxon>
    </lineage>
</organism>
<evidence type="ECO:0000313" key="2">
    <source>
        <dbReference type="EMBL" id="STJ12939.1"/>
    </source>
</evidence>
<dbReference type="GO" id="GO:0015421">
    <property type="term" value="F:ABC-type oligopeptide transporter activity"/>
    <property type="evidence" value="ECO:0007669"/>
    <property type="project" value="TreeGrafter"/>
</dbReference>
<feature type="domain" description="ABC transporter" evidence="1">
    <location>
        <begin position="12"/>
        <end position="53"/>
    </location>
</feature>
<dbReference type="GO" id="GO:0005524">
    <property type="term" value="F:ATP binding"/>
    <property type="evidence" value="ECO:0007669"/>
    <property type="project" value="UniProtKB-KW"/>
</dbReference>
<dbReference type="Proteomes" id="UP000254495">
    <property type="component" value="Unassembled WGS sequence"/>
</dbReference>
<dbReference type="AlphaFoldDB" id="A0A376VP95"/>
<dbReference type="SUPFAM" id="SSF52540">
    <property type="entry name" value="P-loop containing nucleoside triphosphate hydrolases"/>
    <property type="match status" value="1"/>
</dbReference>
<dbReference type="PANTHER" id="PTHR43394">
    <property type="entry name" value="ATP-DEPENDENT PERMEASE MDL1, MITOCHONDRIAL"/>
    <property type="match status" value="1"/>
</dbReference>
<dbReference type="InterPro" id="IPR003439">
    <property type="entry name" value="ABC_transporter-like_ATP-bd"/>
</dbReference>
<evidence type="ECO:0000313" key="3">
    <source>
        <dbReference type="Proteomes" id="UP000254495"/>
    </source>
</evidence>
<proteinExistence type="predicted"/>
<dbReference type="GO" id="GO:0016887">
    <property type="term" value="F:ATP hydrolysis activity"/>
    <property type="evidence" value="ECO:0007669"/>
    <property type="project" value="InterPro"/>
</dbReference>
<evidence type="ECO:0000259" key="1">
    <source>
        <dbReference type="Pfam" id="PF00005"/>
    </source>
</evidence>
<gene>
    <name evidence="2" type="primary">mdlB_1</name>
    <name evidence="2" type="ORF">NCTC9077_04715</name>
</gene>
<keyword evidence="2" id="KW-0547">Nucleotide-binding</keyword>